<evidence type="ECO:0000259" key="4">
    <source>
        <dbReference type="Pfam" id="PF13359"/>
    </source>
</evidence>
<keyword evidence="2" id="KW-0479">Metal-binding</keyword>
<evidence type="ECO:0000256" key="3">
    <source>
        <dbReference type="SAM" id="MobiDB-lite"/>
    </source>
</evidence>
<name>A0ABR3HAI0_LOXSC</name>
<dbReference type="InterPro" id="IPR027806">
    <property type="entry name" value="HARBI1_dom"/>
</dbReference>
<dbReference type="PANTHER" id="PTHR23080">
    <property type="entry name" value="THAP DOMAIN PROTEIN"/>
    <property type="match status" value="1"/>
</dbReference>
<dbReference type="PANTHER" id="PTHR23080:SF144">
    <property type="entry name" value="SPINDLE AND KINETOCHORE ASSOCIATED COMPLEX SUBUNIT 3"/>
    <property type="match status" value="1"/>
</dbReference>
<reference evidence="5 6" key="1">
    <citation type="submission" date="2024-06" db="EMBL/GenBank/DDBJ databases">
        <title>A chromosome-level genome assembly of beet webworm, Loxostege sticticalis.</title>
        <authorList>
            <person name="Zhang Y."/>
        </authorList>
    </citation>
    <scope>NUCLEOTIDE SEQUENCE [LARGE SCALE GENOMIC DNA]</scope>
    <source>
        <strain evidence="5">AQ026</strain>
        <tissue evidence="5">Whole body</tissue>
    </source>
</reference>
<organism evidence="5 6">
    <name type="scientific">Loxostege sticticalis</name>
    <name type="common">Beet webworm moth</name>
    <dbReference type="NCBI Taxonomy" id="481309"/>
    <lineage>
        <taxon>Eukaryota</taxon>
        <taxon>Metazoa</taxon>
        <taxon>Ecdysozoa</taxon>
        <taxon>Arthropoda</taxon>
        <taxon>Hexapoda</taxon>
        <taxon>Insecta</taxon>
        <taxon>Pterygota</taxon>
        <taxon>Neoptera</taxon>
        <taxon>Endopterygota</taxon>
        <taxon>Lepidoptera</taxon>
        <taxon>Glossata</taxon>
        <taxon>Ditrysia</taxon>
        <taxon>Pyraloidea</taxon>
        <taxon>Crambidae</taxon>
        <taxon>Pyraustinae</taxon>
        <taxon>Loxostege</taxon>
    </lineage>
</organism>
<comment type="cofactor">
    <cofactor evidence="1">
        <name>a divalent metal cation</name>
        <dbReference type="ChEBI" id="CHEBI:60240"/>
    </cofactor>
</comment>
<proteinExistence type="predicted"/>
<sequence length="428" mass="48691">MNRSTKFTCKCCVPTCKNTTTNSRNKVFVHLREALKRRWSQETNIEFTPGRREYCCEDHLNLQEDLENYQRWKLMNGKASLKLTAKLRVFNEPTSSKCVSVSTFYCFQINAATQCEIETKNKSTSTMHPVKGSILNPSQASSSSSPSCDVQYSTTPSLYGCTSESESTCQKEQADFSARKQIMQFISSDPKAYIGLPKQYLWLIINLICNHFQISRVTFSKAFETGIQVLASYFQNVIYLPSLLDIKRNQPLSFKIRFSNVCLLIDAFEIEIQKPHNSQRQAQTWSQYKSANTIKYLIGSTPNGCISFVSKGFGGRISDKALVEKSGFIDWIPHNVKFLWVFCIYNAIVALLTIKNVKLLRPPSVLASTKPTKDDVIKTKVVASLRVHIERVIRRVREFKLLKPHSVVSHKHVGYLNHIVLIACGLIN</sequence>
<evidence type="ECO:0000256" key="2">
    <source>
        <dbReference type="ARBA" id="ARBA00022723"/>
    </source>
</evidence>
<accession>A0ABR3HAI0</accession>
<protein>
    <recommendedName>
        <fullName evidence="4">DDE Tnp4 domain-containing protein</fullName>
    </recommendedName>
</protein>
<evidence type="ECO:0000313" key="5">
    <source>
        <dbReference type="EMBL" id="KAL0861792.1"/>
    </source>
</evidence>
<keyword evidence="6" id="KW-1185">Reference proteome</keyword>
<dbReference type="EMBL" id="JBEUOH010000023">
    <property type="protein sequence ID" value="KAL0861792.1"/>
    <property type="molecule type" value="Genomic_DNA"/>
</dbReference>
<feature type="region of interest" description="Disordered" evidence="3">
    <location>
        <begin position="124"/>
        <end position="148"/>
    </location>
</feature>
<feature type="domain" description="DDE Tnp4" evidence="4">
    <location>
        <begin position="265"/>
        <end position="428"/>
    </location>
</feature>
<gene>
    <name evidence="5" type="ORF">ABMA27_009266</name>
</gene>
<comment type="caution">
    <text evidence="5">The sequence shown here is derived from an EMBL/GenBank/DDBJ whole genome shotgun (WGS) entry which is preliminary data.</text>
</comment>
<evidence type="ECO:0000313" key="6">
    <source>
        <dbReference type="Proteomes" id="UP001549920"/>
    </source>
</evidence>
<dbReference type="Proteomes" id="UP001549920">
    <property type="component" value="Unassembled WGS sequence"/>
</dbReference>
<dbReference type="Pfam" id="PF13359">
    <property type="entry name" value="DDE_Tnp_4"/>
    <property type="match status" value="1"/>
</dbReference>
<feature type="compositionally biased region" description="Low complexity" evidence="3">
    <location>
        <begin position="137"/>
        <end position="147"/>
    </location>
</feature>
<evidence type="ECO:0000256" key="1">
    <source>
        <dbReference type="ARBA" id="ARBA00001968"/>
    </source>
</evidence>